<evidence type="ECO:0000259" key="1">
    <source>
        <dbReference type="Pfam" id="PF18071"/>
    </source>
</evidence>
<dbReference type="Gene3D" id="3.40.50.11380">
    <property type="match status" value="1"/>
</dbReference>
<protein>
    <recommendedName>
        <fullName evidence="1">HMW1C N-terminal domain-containing protein</fullName>
    </recommendedName>
</protein>
<dbReference type="Pfam" id="PF18071">
    <property type="entry name" value="HMW1C_N"/>
    <property type="match status" value="1"/>
</dbReference>
<sequence>MKADNSTMTIQELEYAIVAKNFAEAERILIYLTTVYTEDKVELTAAPFNRALTKEQKVLESYQVIEKLATLITTWFSDWSYTPSKETYAFICLQKSFINNLFTASSYHSTDHILTNLALINKTDYTPEQLRRLLFVITVETAIDVPWAQLFKHIPDLTVLSFSGQIRSISIQMSNRCQRNIGQLIEGAKHAPIVHTKDPENLSPLIATFFNCSNLAHPEKYEIKKWIVRCFESFMQEYLTPGLKKRINNDVKARPETNKPTILVFHEFYHYNHAMYRGHHPRIAVLREKFHVVGMGIDSQFDSLGQEDFDDVIVIPEAEKLDLNSMVKKILKVKPDVVFYPSVGMTIYVPLIATLRLAPIQIASAGHPASTFIPNIDYFHCLDIGISEKVMESIISEKWMPGKRKGLFRKETPINLTPTHINKEIVNIVVNGVIQKISHEVIAACTKITENSNKSVKFHFFMAHPKQDIEFFSASSLLRRFLPNSEIHPFLSYNRYMSVLNDCDFAIATFPFGGTNSNVDLVRLNKPKLFILDKSDVCGLTDMDIWGSLDYLSGLCSSVDTLVDKATSWVNDEAMLKDEILNMKGACLNEKFNTAEQSSLSTELSDGIYQYILEANND</sequence>
<gene>
    <name evidence="2" type="ORF">RT723_07295</name>
</gene>
<feature type="domain" description="HMW1C N-terminal" evidence="1">
    <location>
        <begin position="9"/>
        <end position="141"/>
    </location>
</feature>
<evidence type="ECO:0000313" key="2">
    <source>
        <dbReference type="EMBL" id="MDU0112807.1"/>
    </source>
</evidence>
<dbReference type="CDD" id="cd00636">
    <property type="entry name" value="TroA-like"/>
    <property type="match status" value="1"/>
</dbReference>
<comment type="caution">
    <text evidence="2">The sequence shown here is derived from an EMBL/GenBank/DDBJ whole genome shotgun (WGS) entry which is preliminary data.</text>
</comment>
<dbReference type="Proteomes" id="UP001257914">
    <property type="component" value="Unassembled WGS sequence"/>
</dbReference>
<dbReference type="InterPro" id="IPR041109">
    <property type="entry name" value="HMW1C_N"/>
</dbReference>
<organism evidence="2 3">
    <name type="scientific">Psychrosphaera aquimarina</name>
    <dbReference type="NCBI Taxonomy" id="2044854"/>
    <lineage>
        <taxon>Bacteria</taxon>
        <taxon>Pseudomonadati</taxon>
        <taxon>Pseudomonadota</taxon>
        <taxon>Gammaproteobacteria</taxon>
        <taxon>Alteromonadales</taxon>
        <taxon>Pseudoalteromonadaceae</taxon>
        <taxon>Psychrosphaera</taxon>
    </lineage>
</organism>
<accession>A0ABU3QZG5</accession>
<dbReference type="EMBL" id="JAWCUA010000007">
    <property type="protein sequence ID" value="MDU0112807.1"/>
    <property type="molecule type" value="Genomic_DNA"/>
</dbReference>
<dbReference type="RefSeq" id="WP_315946497.1">
    <property type="nucleotide sequence ID" value="NZ_JAWCUA010000007.1"/>
</dbReference>
<evidence type="ECO:0000313" key="3">
    <source>
        <dbReference type="Proteomes" id="UP001257914"/>
    </source>
</evidence>
<proteinExistence type="predicted"/>
<reference evidence="2 3" key="1">
    <citation type="submission" date="2023-10" db="EMBL/GenBank/DDBJ databases">
        <title>Psychrosphaera aquimaarina strain SW33 isolated from seawater.</title>
        <authorList>
            <person name="Bayburt H."/>
            <person name="Kim J.M."/>
            <person name="Choi B.J."/>
            <person name="Jeon C.O."/>
        </authorList>
    </citation>
    <scope>NUCLEOTIDE SEQUENCE [LARGE SCALE GENOMIC DNA]</scope>
    <source>
        <strain evidence="2 3">KCTC 52743</strain>
    </source>
</reference>
<dbReference type="Gene3D" id="3.40.50.2000">
    <property type="entry name" value="Glycogen Phosphorylase B"/>
    <property type="match status" value="1"/>
</dbReference>
<name>A0ABU3QZG5_9GAMM</name>
<keyword evidence="3" id="KW-1185">Reference proteome</keyword>